<name>A0A2T5J0C1_9GAMM</name>
<proteinExistence type="predicted"/>
<evidence type="ECO:0000313" key="2">
    <source>
        <dbReference type="Proteomes" id="UP000244223"/>
    </source>
</evidence>
<dbReference type="AlphaFoldDB" id="A0A2T5J0C1"/>
<gene>
    <name evidence="1" type="ORF">C8N29_105127</name>
</gene>
<accession>A0A2T5J0C1</accession>
<protein>
    <submittedName>
        <fullName evidence="1">Uncharacterized protein DUF3168</fullName>
    </submittedName>
</protein>
<comment type="caution">
    <text evidence="1">The sequence shown here is derived from an EMBL/GenBank/DDBJ whole genome shotgun (WGS) entry which is preliminary data.</text>
</comment>
<keyword evidence="2" id="KW-1185">Reference proteome</keyword>
<evidence type="ECO:0000313" key="1">
    <source>
        <dbReference type="EMBL" id="PTQ89800.1"/>
    </source>
</evidence>
<organism evidence="1 2">
    <name type="scientific">Agitococcus lubricus</name>
    <dbReference type="NCBI Taxonomy" id="1077255"/>
    <lineage>
        <taxon>Bacteria</taxon>
        <taxon>Pseudomonadati</taxon>
        <taxon>Pseudomonadota</taxon>
        <taxon>Gammaproteobacteria</taxon>
        <taxon>Moraxellales</taxon>
        <taxon>Moraxellaceae</taxon>
        <taxon>Agitococcus</taxon>
    </lineage>
</organism>
<dbReference type="EMBL" id="QAON01000005">
    <property type="protein sequence ID" value="PTQ89800.1"/>
    <property type="molecule type" value="Genomic_DNA"/>
</dbReference>
<reference evidence="1 2" key="1">
    <citation type="submission" date="2018-04" db="EMBL/GenBank/DDBJ databases">
        <title>Genomic Encyclopedia of Archaeal and Bacterial Type Strains, Phase II (KMG-II): from individual species to whole genera.</title>
        <authorList>
            <person name="Goeker M."/>
        </authorList>
    </citation>
    <scope>NUCLEOTIDE SEQUENCE [LARGE SCALE GENOMIC DNA]</scope>
    <source>
        <strain evidence="1 2">DSM 5822</strain>
    </source>
</reference>
<dbReference type="Proteomes" id="UP000244223">
    <property type="component" value="Unassembled WGS sequence"/>
</dbReference>
<sequence length="119" mass="13841">MRVSEAIYKNLTPLLGDRGVWPNAAPQDVEYPMAIYVIADRQLLNTVDCGYLEHAKCRVQMYVFAKEFEEVETLRDKVIKIMTEQTDLPSCLAISDQYQFEDQTQSHLIVIEFSMWECN</sequence>
<dbReference type="RefSeq" id="WP_107865315.1">
    <property type="nucleotide sequence ID" value="NZ_QAON01000005.1"/>
</dbReference>